<dbReference type="Pfam" id="PF01170">
    <property type="entry name" value="UPF0020"/>
    <property type="match status" value="1"/>
</dbReference>
<dbReference type="Pfam" id="PF02926">
    <property type="entry name" value="THUMP"/>
    <property type="match status" value="1"/>
</dbReference>
<dbReference type="RefSeq" id="WP_338609461.1">
    <property type="nucleotide sequence ID" value="NZ_CP146275.1"/>
</dbReference>
<dbReference type="Gene3D" id="3.30.2130.30">
    <property type="match status" value="1"/>
</dbReference>
<feature type="domain" description="THUMP" evidence="4">
    <location>
        <begin position="72"/>
        <end position="150"/>
    </location>
</feature>
<gene>
    <name evidence="6" type="ORF">V6617_04695</name>
</gene>
<dbReference type="InterPro" id="IPR004114">
    <property type="entry name" value="THUMP_dom"/>
</dbReference>
<dbReference type="InterPro" id="IPR053943">
    <property type="entry name" value="RlmKL-like_Mtase_CS"/>
</dbReference>
<protein>
    <submittedName>
        <fullName evidence="6">Class I SAM-dependent RNA methyltransferase</fullName>
    </submittedName>
</protein>
<sequence length="370" mass="40388">MDKEHFPIFLVATPGLENALCNEAADLGFSEPKPVFGGVEISGGWRDVWRANLELRGAGRVLVRIDSFRASHLAQLDKRARAVAWGEVLRKDVPVRVEASCRKSKIYHSGAAAERVEKAIAQELGATIESDAQIRVLVRIENDLCTISLDTSGEGLHRRGHKLEVNKAPMRETMAALLLRECGYTGDEPVLDPMCGSGTLVIEAAEMALGLKPGRKRPFAFEHLARFDPNEWAAMKQARGGKSTNFLFLGSDRDAGAIRMSLANAERAGTSSVTRFAQIPIDQLERPEGPAGLVIVNPPYGARIGDRKKLYPLYGALGRVLKDRFSGWRVGMVTTDKALAQATGLEFGKPGESIDNNGLRITLYRTGVLQ</sequence>
<organism evidence="6 7">
    <name type="scientific">Pelagibacterium nitratireducens</name>
    <dbReference type="NCBI Taxonomy" id="1046114"/>
    <lineage>
        <taxon>Bacteria</taxon>
        <taxon>Pseudomonadati</taxon>
        <taxon>Pseudomonadota</taxon>
        <taxon>Alphaproteobacteria</taxon>
        <taxon>Hyphomicrobiales</taxon>
        <taxon>Devosiaceae</taxon>
        <taxon>Pelagibacterium</taxon>
    </lineage>
</organism>
<dbReference type="SUPFAM" id="SSF53335">
    <property type="entry name" value="S-adenosyl-L-methionine-dependent methyltransferases"/>
    <property type="match status" value="1"/>
</dbReference>
<dbReference type="EMBL" id="CP146275">
    <property type="protein sequence ID" value="WWT33763.1"/>
    <property type="molecule type" value="Genomic_DNA"/>
</dbReference>
<evidence type="ECO:0000313" key="7">
    <source>
        <dbReference type="Proteomes" id="UP001369958"/>
    </source>
</evidence>
<keyword evidence="1 6" id="KW-0489">Methyltransferase</keyword>
<dbReference type="Gene3D" id="3.40.50.150">
    <property type="entry name" value="Vaccinia Virus protein VP39"/>
    <property type="match status" value="1"/>
</dbReference>
<dbReference type="PROSITE" id="PS01261">
    <property type="entry name" value="UPF0020"/>
    <property type="match status" value="1"/>
</dbReference>
<feature type="domain" description="Ribosomal RNA large subunit methyltransferase K/L-like methyltransferase" evidence="3">
    <location>
        <begin position="162"/>
        <end position="344"/>
    </location>
</feature>
<dbReference type="GO" id="GO:0008168">
    <property type="term" value="F:methyltransferase activity"/>
    <property type="evidence" value="ECO:0007669"/>
    <property type="project" value="UniProtKB-KW"/>
</dbReference>
<dbReference type="InterPro" id="IPR000241">
    <property type="entry name" value="RlmKL-like_Mtase"/>
</dbReference>
<feature type="domain" description="RlmL ferredoxin-like" evidence="5">
    <location>
        <begin position="8"/>
        <end position="62"/>
    </location>
</feature>
<keyword evidence="2" id="KW-0808">Transferase</keyword>
<dbReference type="Pfam" id="PF22020">
    <property type="entry name" value="RlmL_1st"/>
    <property type="match status" value="1"/>
</dbReference>
<reference evidence="6 7" key="1">
    <citation type="submission" date="2024-02" db="EMBL/GenBank/DDBJ databases">
        <title>Complete genome sequence of Pelagibacterium nitratireducens ZH15.</title>
        <authorList>
            <person name="Zhao L.H."/>
        </authorList>
    </citation>
    <scope>NUCLEOTIDE SEQUENCE [LARGE SCALE GENOMIC DNA]</scope>
    <source>
        <strain evidence="6 7">ZH15</strain>
    </source>
</reference>
<evidence type="ECO:0000259" key="3">
    <source>
        <dbReference type="Pfam" id="PF01170"/>
    </source>
</evidence>
<dbReference type="CDD" id="cd11715">
    <property type="entry name" value="THUMP_AdoMetMT"/>
    <property type="match status" value="1"/>
</dbReference>
<dbReference type="InterPro" id="IPR054170">
    <property type="entry name" value="RlmL_1st"/>
</dbReference>
<dbReference type="PROSITE" id="PS00092">
    <property type="entry name" value="N6_MTASE"/>
    <property type="match status" value="1"/>
</dbReference>
<evidence type="ECO:0000259" key="5">
    <source>
        <dbReference type="Pfam" id="PF22020"/>
    </source>
</evidence>
<keyword evidence="7" id="KW-1185">Reference proteome</keyword>
<evidence type="ECO:0000313" key="6">
    <source>
        <dbReference type="EMBL" id="WWT33763.1"/>
    </source>
</evidence>
<name>A0ABZ2I489_9HYPH</name>
<dbReference type="PANTHER" id="PTHR47313:SF1">
    <property type="entry name" value="RIBOSOMAL RNA LARGE SUBUNIT METHYLTRANSFERASE K_L"/>
    <property type="match status" value="1"/>
</dbReference>
<evidence type="ECO:0000256" key="1">
    <source>
        <dbReference type="ARBA" id="ARBA00022603"/>
    </source>
</evidence>
<dbReference type="InterPro" id="IPR029063">
    <property type="entry name" value="SAM-dependent_MTases_sf"/>
</dbReference>
<proteinExistence type="predicted"/>
<dbReference type="Proteomes" id="UP001369958">
    <property type="component" value="Chromosome"/>
</dbReference>
<dbReference type="PRINTS" id="PR00507">
    <property type="entry name" value="N12N6MTFRASE"/>
</dbReference>
<dbReference type="InterPro" id="IPR002052">
    <property type="entry name" value="DNA_methylase_N6_adenine_CS"/>
</dbReference>
<evidence type="ECO:0000256" key="2">
    <source>
        <dbReference type="ARBA" id="ARBA00022679"/>
    </source>
</evidence>
<accession>A0ABZ2I489</accession>
<dbReference type="PANTHER" id="PTHR47313">
    <property type="entry name" value="RIBOSOMAL RNA LARGE SUBUNIT METHYLTRANSFERASE K/L"/>
    <property type="match status" value="1"/>
</dbReference>
<evidence type="ECO:0000259" key="4">
    <source>
        <dbReference type="Pfam" id="PF02926"/>
    </source>
</evidence>
<dbReference type="GO" id="GO:0032259">
    <property type="term" value="P:methylation"/>
    <property type="evidence" value="ECO:0007669"/>
    <property type="project" value="UniProtKB-KW"/>
</dbReference>